<proteinExistence type="predicted"/>
<protein>
    <submittedName>
        <fullName evidence="2">Uncharacterized protein</fullName>
    </submittedName>
</protein>
<dbReference type="RefSeq" id="XP_024769086.1">
    <property type="nucleotide sequence ID" value="XM_024916415.1"/>
</dbReference>
<dbReference type="Proteomes" id="UP000241690">
    <property type="component" value="Unassembled WGS sequence"/>
</dbReference>
<dbReference type="EMBL" id="KZ679692">
    <property type="protein sequence ID" value="PTB49409.1"/>
    <property type="molecule type" value="Genomic_DNA"/>
</dbReference>
<feature type="region of interest" description="Disordered" evidence="1">
    <location>
        <begin position="78"/>
        <end position="108"/>
    </location>
</feature>
<evidence type="ECO:0000313" key="2">
    <source>
        <dbReference type="EMBL" id="PTB49409.1"/>
    </source>
</evidence>
<evidence type="ECO:0000256" key="1">
    <source>
        <dbReference type="SAM" id="MobiDB-lite"/>
    </source>
</evidence>
<dbReference type="AlphaFoldDB" id="A0A2T3ZX76"/>
<accession>A0A2T3ZX76</accession>
<dbReference type="GeneID" id="36624984"/>
<name>A0A2T3ZX76_TRIHA</name>
<reference evidence="2 3" key="1">
    <citation type="submission" date="2016-07" db="EMBL/GenBank/DDBJ databases">
        <title>Multiple horizontal gene transfer events from other fungi enriched the ability of initially mycotrophic Trichoderma (Ascomycota) to feed on dead plant biomass.</title>
        <authorList>
            <consortium name="DOE Joint Genome Institute"/>
            <person name="Aerts A."/>
            <person name="Atanasova L."/>
            <person name="Chenthamara K."/>
            <person name="Zhang J."/>
            <person name="Grujic M."/>
            <person name="Henrissat B."/>
            <person name="Kuo A."/>
            <person name="Salamov A."/>
            <person name="Lipzen A."/>
            <person name="Labutti K."/>
            <person name="Barry K."/>
            <person name="Miao Y."/>
            <person name="Rahimi M.J."/>
            <person name="Shen Q."/>
            <person name="Grigoriev I.V."/>
            <person name="Kubicek C.P."/>
            <person name="Druzhinina I.S."/>
        </authorList>
    </citation>
    <scope>NUCLEOTIDE SEQUENCE [LARGE SCALE GENOMIC DNA]</scope>
    <source>
        <strain evidence="2 3">CBS 226.95</strain>
    </source>
</reference>
<organism evidence="2 3">
    <name type="scientific">Trichoderma harzianum CBS 226.95</name>
    <dbReference type="NCBI Taxonomy" id="983964"/>
    <lineage>
        <taxon>Eukaryota</taxon>
        <taxon>Fungi</taxon>
        <taxon>Dikarya</taxon>
        <taxon>Ascomycota</taxon>
        <taxon>Pezizomycotina</taxon>
        <taxon>Sordariomycetes</taxon>
        <taxon>Hypocreomycetidae</taxon>
        <taxon>Hypocreales</taxon>
        <taxon>Hypocreaceae</taxon>
        <taxon>Trichoderma</taxon>
    </lineage>
</organism>
<gene>
    <name evidence="2" type="ORF">M431DRAFT_486719</name>
</gene>
<sequence length="108" mass="12125">MAGGKDEQTKHIQYLQEQKQHDSYYVGLRRMPLYKVQKGKEIGVGFHTKNIPVRTSTTIKTITSCLPEVTSRPLSCPPGGCHVDSPSPITTWKHRSTPSSEPDGRYEL</sequence>
<keyword evidence="3" id="KW-1185">Reference proteome</keyword>
<evidence type="ECO:0000313" key="3">
    <source>
        <dbReference type="Proteomes" id="UP000241690"/>
    </source>
</evidence>